<name>A0A1Y6FM65_9SPHN</name>
<dbReference type="Gene3D" id="2.40.10.220">
    <property type="entry name" value="predicted glycosyltransferase like domains"/>
    <property type="match status" value="1"/>
</dbReference>
<feature type="domain" description="PilZ" evidence="1">
    <location>
        <begin position="4"/>
        <end position="91"/>
    </location>
</feature>
<proteinExistence type="predicted"/>
<dbReference type="Proteomes" id="UP000194420">
    <property type="component" value="Unassembled WGS sequence"/>
</dbReference>
<dbReference type="RefSeq" id="WP_086438869.1">
    <property type="nucleotide sequence ID" value="NZ_FXWG01000004.1"/>
</dbReference>
<accession>A0A1Y6FM65</accession>
<keyword evidence="3" id="KW-1185">Reference proteome</keyword>
<reference evidence="3" key="1">
    <citation type="submission" date="2017-04" db="EMBL/GenBank/DDBJ databases">
        <authorList>
            <person name="Varghese N."/>
            <person name="Submissions S."/>
        </authorList>
    </citation>
    <scope>NUCLEOTIDE SEQUENCE [LARGE SCALE GENOMIC DNA]</scope>
</reference>
<evidence type="ECO:0000259" key="1">
    <source>
        <dbReference type="Pfam" id="PF07238"/>
    </source>
</evidence>
<evidence type="ECO:0000313" key="2">
    <source>
        <dbReference type="EMBL" id="SMQ75827.1"/>
    </source>
</evidence>
<protein>
    <submittedName>
        <fullName evidence="2">PilZ domain-containing protein</fullName>
    </submittedName>
</protein>
<dbReference type="AlphaFoldDB" id="A0A1Y6FM65"/>
<dbReference type="InterPro" id="IPR009875">
    <property type="entry name" value="PilZ_domain"/>
</dbReference>
<dbReference type="EMBL" id="FXWG01000004">
    <property type="protein sequence ID" value="SMQ75827.1"/>
    <property type="molecule type" value="Genomic_DNA"/>
</dbReference>
<evidence type="ECO:0000313" key="3">
    <source>
        <dbReference type="Proteomes" id="UP000194420"/>
    </source>
</evidence>
<dbReference type="Pfam" id="PF07238">
    <property type="entry name" value="PilZ"/>
    <property type="match status" value="1"/>
</dbReference>
<sequence>MRTRQKDRRKVEIAGQCCTADGRLFDIAVRDLTDGGCRFGDLQPPLKVGELVNLMIGGSGPHRAHVRWSNEGAVGVSFARPFTQDQVEQLIAGDFKPAAKTLSPSVPVNDRSDNALPLRSVC</sequence>
<dbReference type="GO" id="GO:0035438">
    <property type="term" value="F:cyclic-di-GMP binding"/>
    <property type="evidence" value="ECO:0007669"/>
    <property type="project" value="InterPro"/>
</dbReference>
<gene>
    <name evidence="2" type="ORF">SAMN06297468_2978</name>
</gene>
<organism evidence="2 3">
    <name type="scientific">Altererythrobacter xiamenensis</name>
    <dbReference type="NCBI Taxonomy" id="1316679"/>
    <lineage>
        <taxon>Bacteria</taxon>
        <taxon>Pseudomonadati</taxon>
        <taxon>Pseudomonadota</taxon>
        <taxon>Alphaproteobacteria</taxon>
        <taxon>Sphingomonadales</taxon>
        <taxon>Erythrobacteraceae</taxon>
        <taxon>Altererythrobacter</taxon>
    </lineage>
</organism>
<dbReference type="OrthoDB" id="9794070at2"/>
<dbReference type="SUPFAM" id="SSF141371">
    <property type="entry name" value="PilZ domain-like"/>
    <property type="match status" value="1"/>
</dbReference>